<feature type="region of interest" description="Disordered" evidence="1">
    <location>
        <begin position="17"/>
        <end position="78"/>
    </location>
</feature>
<gene>
    <name evidence="2" type="ORF">LZY01_10590</name>
</gene>
<evidence type="ECO:0000313" key="2">
    <source>
        <dbReference type="EMBL" id="GEO71891.1"/>
    </source>
</evidence>
<dbReference type="EMBL" id="BJZK01000008">
    <property type="protein sequence ID" value="GEO71891.1"/>
    <property type="molecule type" value="Genomic_DNA"/>
</dbReference>
<feature type="compositionally biased region" description="Basic and acidic residues" evidence="1">
    <location>
        <begin position="68"/>
        <end position="78"/>
    </location>
</feature>
<organism evidence="2 3">
    <name type="scientific">Levilactobacillus zymae</name>
    <dbReference type="NCBI Taxonomy" id="267363"/>
    <lineage>
        <taxon>Bacteria</taxon>
        <taxon>Bacillati</taxon>
        <taxon>Bacillota</taxon>
        <taxon>Bacilli</taxon>
        <taxon>Lactobacillales</taxon>
        <taxon>Lactobacillaceae</taxon>
        <taxon>Levilactobacillus</taxon>
    </lineage>
</organism>
<accession>A0ABQ0WW48</accession>
<sequence length="78" mass="8280">MDQEKIEAIIRGIVTQEVTHQATQPTPTKAPATDGEISPLLQELRDAVQGQAEPTTATEGESSALLEGIKRDVQNGIG</sequence>
<evidence type="ECO:0000313" key="3">
    <source>
        <dbReference type="Proteomes" id="UP000321794"/>
    </source>
</evidence>
<dbReference type="Proteomes" id="UP000321794">
    <property type="component" value="Unassembled WGS sequence"/>
</dbReference>
<dbReference type="RefSeq" id="WP_057734391.1">
    <property type="nucleotide sequence ID" value="NZ_BJZK01000008.1"/>
</dbReference>
<reference evidence="2 3" key="1">
    <citation type="submission" date="2019-07" db="EMBL/GenBank/DDBJ databases">
        <title>Whole genome shotgun sequence of Lactobacillus zymae NBRC 107157.</title>
        <authorList>
            <person name="Hosoyama A."/>
            <person name="Uohara A."/>
            <person name="Ohji S."/>
            <person name="Ichikawa N."/>
        </authorList>
    </citation>
    <scope>NUCLEOTIDE SEQUENCE [LARGE SCALE GENOMIC DNA]</scope>
    <source>
        <strain evidence="2 3">NBRC 107157</strain>
    </source>
</reference>
<feature type="compositionally biased region" description="Low complexity" evidence="1">
    <location>
        <begin position="19"/>
        <end position="33"/>
    </location>
</feature>
<protein>
    <submittedName>
        <fullName evidence="2">Uncharacterized protein</fullName>
    </submittedName>
</protein>
<feature type="compositionally biased region" description="Polar residues" evidence="1">
    <location>
        <begin position="52"/>
        <end position="61"/>
    </location>
</feature>
<evidence type="ECO:0000256" key="1">
    <source>
        <dbReference type="SAM" id="MobiDB-lite"/>
    </source>
</evidence>
<comment type="caution">
    <text evidence="2">The sequence shown here is derived from an EMBL/GenBank/DDBJ whole genome shotgun (WGS) entry which is preliminary data.</text>
</comment>
<keyword evidence="3" id="KW-1185">Reference proteome</keyword>
<proteinExistence type="predicted"/>
<name>A0ABQ0WW48_9LACO</name>